<evidence type="ECO:0000313" key="5">
    <source>
        <dbReference type="EMBL" id="KMS65923.1"/>
    </source>
</evidence>
<dbReference type="Gene3D" id="3.30.300.30">
    <property type="match status" value="1"/>
</dbReference>
<sequence length="488" mass="52416">RMYRTGDLARRRADGSLEYLGRADQQVKIRGYRIEPGEIEAALHTHPGVGAAAVGVHEDAGGTRRLVAHVVGTGSGDGAAAPPSAAELRAHLEGLLPAHMVPAAYVPLPALPLTVNGKLDRRALPAPGPDGFAAAGDRVPPRTPAERLVAAAWTDVLETEEVGADDDFFALGGDSLLAVRVTARLRAAFGVNVSPRLLFTHPTVAALAAELGEPAGTSPESIPAADPDTPAPLSYAQQRLWFLDRFEPGSTEYTTLSVLRLRGPLDESALRTALDGLVARHEALRTTFAEQDGHARQVIHPPYPVPLPADDLTGRGEQALDALVEREAATAFDLATGPLLRARLARLAPDEHVLVLAVHHIVTDGWSVAVLGRDLGELYAAARDHRAPDLPALPVRYADFAAWQRARTDRAERDLAHWRRTLDGLAPLELPTDRPRPAVRTRDGALVTFHLPPELTDRLRAAGRTADATLYMTLLTACQILLARWAEQ</sequence>
<protein>
    <recommendedName>
        <fullName evidence="4">Carrier domain-containing protein</fullName>
    </recommendedName>
</protein>
<comment type="caution">
    <text evidence="5">The sequence shown here is derived from an EMBL/GenBank/DDBJ whole genome shotgun (WGS) entry which is preliminary data.</text>
</comment>
<dbReference type="InterPro" id="IPR009081">
    <property type="entry name" value="PP-bd_ACP"/>
</dbReference>
<reference evidence="5 6" key="1">
    <citation type="submission" date="2015-06" db="EMBL/GenBank/DDBJ databases">
        <title>Draft genome sequence of Streptomyces leeuwenhoekii C58, which produces the novel lasso peptide, chaxapeptin.</title>
        <authorList>
            <person name="Yi Y."/>
            <person name="Hai D."/>
            <person name="Jaspars M."/>
            <person name="Sheng H."/>
            <person name="Rateb M.E."/>
            <person name="Bull A."/>
            <person name="Goodfellow M."/>
            <person name="Asenjo J.A."/>
            <person name="Ebel R."/>
        </authorList>
    </citation>
    <scope>NUCLEOTIDE SEQUENCE [LARGE SCALE GENOMIC DNA]</scope>
    <source>
        <strain evidence="5 6">C58</strain>
    </source>
</reference>
<dbReference type="PROSITE" id="PS00012">
    <property type="entry name" value="PHOSPHOPANTETHEINE"/>
    <property type="match status" value="1"/>
</dbReference>
<dbReference type="CDD" id="cd19531">
    <property type="entry name" value="LCL_NRPS-like"/>
    <property type="match status" value="1"/>
</dbReference>
<dbReference type="Proteomes" id="UP000037274">
    <property type="component" value="Unassembled WGS sequence"/>
</dbReference>
<evidence type="ECO:0000256" key="3">
    <source>
        <dbReference type="ARBA" id="ARBA00022553"/>
    </source>
</evidence>
<keyword evidence="6" id="KW-1185">Reference proteome</keyword>
<dbReference type="InterPro" id="IPR025110">
    <property type="entry name" value="AMP-bd_C"/>
</dbReference>
<dbReference type="SMART" id="SM00823">
    <property type="entry name" value="PKS_PP"/>
    <property type="match status" value="1"/>
</dbReference>
<dbReference type="PROSITE" id="PS50075">
    <property type="entry name" value="CARRIER"/>
    <property type="match status" value="1"/>
</dbReference>
<organism evidence="5 6">
    <name type="scientific">Streptomyces leeuwenhoekii</name>
    <dbReference type="NCBI Taxonomy" id="1437453"/>
    <lineage>
        <taxon>Bacteria</taxon>
        <taxon>Bacillati</taxon>
        <taxon>Actinomycetota</taxon>
        <taxon>Actinomycetes</taxon>
        <taxon>Kitasatosporales</taxon>
        <taxon>Streptomycetaceae</taxon>
        <taxon>Streptomyces</taxon>
    </lineage>
</organism>
<dbReference type="InterPro" id="IPR006162">
    <property type="entry name" value="Ppantetheine_attach_site"/>
</dbReference>
<dbReference type="InterPro" id="IPR042099">
    <property type="entry name" value="ANL_N_sf"/>
</dbReference>
<keyword evidence="3" id="KW-0597">Phosphoprotein</keyword>
<dbReference type="Gene3D" id="3.40.50.12780">
    <property type="entry name" value="N-terminal domain of ligase-like"/>
    <property type="match status" value="1"/>
</dbReference>
<gene>
    <name evidence="5" type="ORF">ACH49_30090</name>
</gene>
<dbReference type="Gene3D" id="3.30.559.30">
    <property type="entry name" value="Nonribosomal peptide synthetase, condensation domain"/>
    <property type="match status" value="1"/>
</dbReference>
<evidence type="ECO:0000259" key="4">
    <source>
        <dbReference type="PROSITE" id="PS50075"/>
    </source>
</evidence>
<dbReference type="SUPFAM" id="SSF47336">
    <property type="entry name" value="ACP-like"/>
    <property type="match status" value="1"/>
</dbReference>
<dbReference type="SUPFAM" id="SSF52777">
    <property type="entry name" value="CoA-dependent acyltransferases"/>
    <property type="match status" value="2"/>
</dbReference>
<dbReference type="InterPro" id="IPR023213">
    <property type="entry name" value="CAT-like_dom_sf"/>
</dbReference>
<accession>A0ABR5HQ61</accession>
<proteinExistence type="predicted"/>
<keyword evidence="2" id="KW-0596">Phosphopantetheine</keyword>
<dbReference type="RefSeq" id="WP_048574617.1">
    <property type="nucleotide sequence ID" value="NZ_LFEH01000309.1"/>
</dbReference>
<dbReference type="InterPro" id="IPR045851">
    <property type="entry name" value="AMP-bd_C_sf"/>
</dbReference>
<comment type="cofactor">
    <cofactor evidence="1">
        <name>pantetheine 4'-phosphate</name>
        <dbReference type="ChEBI" id="CHEBI:47942"/>
    </cofactor>
</comment>
<feature type="domain" description="Carrier" evidence="4">
    <location>
        <begin position="140"/>
        <end position="215"/>
    </location>
</feature>
<evidence type="ECO:0000256" key="1">
    <source>
        <dbReference type="ARBA" id="ARBA00001957"/>
    </source>
</evidence>
<evidence type="ECO:0000256" key="2">
    <source>
        <dbReference type="ARBA" id="ARBA00022450"/>
    </source>
</evidence>
<dbReference type="InterPro" id="IPR020806">
    <property type="entry name" value="PKS_PP-bd"/>
</dbReference>
<dbReference type="SMART" id="SM01294">
    <property type="entry name" value="PKS_PP_betabranch"/>
    <property type="match status" value="1"/>
</dbReference>
<dbReference type="Gene3D" id="3.30.559.10">
    <property type="entry name" value="Chloramphenicol acetyltransferase-like domain"/>
    <property type="match status" value="1"/>
</dbReference>
<feature type="non-terminal residue" evidence="5">
    <location>
        <position position="1"/>
    </location>
</feature>
<dbReference type="PANTHER" id="PTHR45527">
    <property type="entry name" value="NONRIBOSOMAL PEPTIDE SYNTHETASE"/>
    <property type="match status" value="1"/>
</dbReference>
<dbReference type="Gene3D" id="1.10.1200.10">
    <property type="entry name" value="ACP-like"/>
    <property type="match status" value="1"/>
</dbReference>
<dbReference type="Pfam" id="PF13193">
    <property type="entry name" value="AMP-binding_C"/>
    <property type="match status" value="1"/>
</dbReference>
<dbReference type="InterPro" id="IPR001242">
    <property type="entry name" value="Condensation_dom"/>
</dbReference>
<dbReference type="SUPFAM" id="SSF56801">
    <property type="entry name" value="Acetyl-CoA synthetase-like"/>
    <property type="match status" value="1"/>
</dbReference>
<name>A0ABR5HQ61_STRLW</name>
<evidence type="ECO:0000313" key="6">
    <source>
        <dbReference type="Proteomes" id="UP000037274"/>
    </source>
</evidence>
<dbReference type="Pfam" id="PF00550">
    <property type="entry name" value="PP-binding"/>
    <property type="match status" value="1"/>
</dbReference>
<dbReference type="Pfam" id="PF00668">
    <property type="entry name" value="Condensation"/>
    <property type="match status" value="1"/>
</dbReference>
<feature type="non-terminal residue" evidence="5">
    <location>
        <position position="488"/>
    </location>
</feature>
<dbReference type="EMBL" id="LFEH01000309">
    <property type="protein sequence ID" value="KMS65923.1"/>
    <property type="molecule type" value="Genomic_DNA"/>
</dbReference>
<dbReference type="PANTHER" id="PTHR45527:SF1">
    <property type="entry name" value="FATTY ACID SYNTHASE"/>
    <property type="match status" value="1"/>
</dbReference>
<dbReference type="InterPro" id="IPR036736">
    <property type="entry name" value="ACP-like_sf"/>
</dbReference>